<dbReference type="InterPro" id="IPR013151">
    <property type="entry name" value="Immunoglobulin_dom"/>
</dbReference>
<proteinExistence type="predicted"/>
<dbReference type="InterPro" id="IPR050488">
    <property type="entry name" value="Ig_Fc_receptor"/>
</dbReference>
<dbReference type="Gene3D" id="2.60.40.10">
    <property type="entry name" value="Immunoglobulins"/>
    <property type="match status" value="2"/>
</dbReference>
<accession>A0A7D9NKI4</accession>
<dbReference type="SUPFAM" id="SSF48726">
    <property type="entry name" value="Immunoglobulin"/>
    <property type="match status" value="1"/>
</dbReference>
<keyword evidence="3" id="KW-1015">Disulfide bond</keyword>
<name>A0A7D9NKI4_XENTR</name>
<dbReference type="Pfam" id="PF00047">
    <property type="entry name" value="ig"/>
    <property type="match status" value="1"/>
</dbReference>
<keyword evidence="2" id="KW-0677">Repeat</keyword>
<dbReference type="PROSITE" id="PS50835">
    <property type="entry name" value="IG_LIKE"/>
    <property type="match status" value="2"/>
</dbReference>
<dbReference type="InterPro" id="IPR013783">
    <property type="entry name" value="Ig-like_fold"/>
</dbReference>
<dbReference type="Ensembl" id="ENSXETT00000027583">
    <property type="protein sequence ID" value="ENSXETP00000027583"/>
    <property type="gene ID" value="ENSXETG00000038894"/>
</dbReference>
<evidence type="ECO:0000256" key="1">
    <source>
        <dbReference type="ARBA" id="ARBA00022729"/>
    </source>
</evidence>
<dbReference type="InterPro" id="IPR003599">
    <property type="entry name" value="Ig_sub"/>
</dbReference>
<evidence type="ECO:0000313" key="6">
    <source>
        <dbReference type="Ensembl" id="ENSXETP00000027583"/>
    </source>
</evidence>
<dbReference type="AlphaFoldDB" id="A0A7D9NKI4"/>
<dbReference type="FunFam" id="2.60.40.10:FF:000651">
    <property type="entry name" value="Fc receptor like 1"/>
    <property type="match status" value="1"/>
</dbReference>
<evidence type="ECO:0000256" key="2">
    <source>
        <dbReference type="ARBA" id="ARBA00022737"/>
    </source>
</evidence>
<organism evidence="6">
    <name type="scientific">Xenopus tropicalis</name>
    <name type="common">Western clawed frog</name>
    <name type="synonym">Silurana tropicalis</name>
    <dbReference type="NCBI Taxonomy" id="8364"/>
    <lineage>
        <taxon>Eukaryota</taxon>
        <taxon>Metazoa</taxon>
        <taxon>Chordata</taxon>
        <taxon>Craniata</taxon>
        <taxon>Vertebrata</taxon>
        <taxon>Euteleostomi</taxon>
        <taxon>Amphibia</taxon>
        <taxon>Batrachia</taxon>
        <taxon>Anura</taxon>
        <taxon>Pipoidea</taxon>
        <taxon>Pipidae</taxon>
        <taxon>Xenopodinae</taxon>
        <taxon>Xenopus</taxon>
        <taxon>Silurana</taxon>
    </lineage>
</organism>
<evidence type="ECO:0000256" key="3">
    <source>
        <dbReference type="ARBA" id="ARBA00023157"/>
    </source>
</evidence>
<reference evidence="6" key="2">
    <citation type="submission" date="2013-01" db="UniProtKB">
        <authorList>
            <consortium name="Ensembl"/>
        </authorList>
    </citation>
    <scope>IDENTIFICATION</scope>
</reference>
<evidence type="ECO:0000256" key="4">
    <source>
        <dbReference type="ARBA" id="ARBA00023319"/>
    </source>
</evidence>
<dbReference type="SMART" id="SM00409">
    <property type="entry name" value="IG"/>
    <property type="match status" value="2"/>
</dbReference>
<dbReference type="InParanoid" id="A0A7D9NKI4"/>
<keyword evidence="4" id="KW-0393">Immunoglobulin domain</keyword>
<feature type="domain" description="Ig-like" evidence="5">
    <location>
        <begin position="73"/>
        <end position="147"/>
    </location>
</feature>
<dbReference type="SMART" id="SM00408">
    <property type="entry name" value="IGc2"/>
    <property type="match status" value="2"/>
</dbReference>
<keyword evidence="1" id="KW-0732">Signal</keyword>
<sequence length="210" mass="22989">ESVTLTCNVAPSAQGDPPYSWYKDGAPIGTKQQKYTVVSAQVSDSGEYQCKSNSSDRSEAVTLTVSNGSLSQINEGDPIMFKCDTNLSPRRETTELQFAFYRNGHNVQGFNSSNQYGVPSAQLEDSGNYTCEVQTPTGSVRKRSNMAHIHIQGEHKQFLKLQFPNPLQHTTCGYTVVSDATACQGVTGQSKEKWIIYSDGRNVSPGMDSQ</sequence>
<dbReference type="InterPro" id="IPR036179">
    <property type="entry name" value="Ig-like_dom_sf"/>
</dbReference>
<dbReference type="PANTHER" id="PTHR11481">
    <property type="entry name" value="IMMUNOGLOBULIN FC RECEPTOR"/>
    <property type="match status" value="1"/>
</dbReference>
<dbReference type="Pfam" id="PF13895">
    <property type="entry name" value="Ig_2"/>
    <property type="match status" value="1"/>
</dbReference>
<feature type="domain" description="Ig-like" evidence="5">
    <location>
        <begin position="1"/>
        <end position="66"/>
    </location>
</feature>
<dbReference type="Bgee" id="ENSXETG00000038894">
    <property type="expression patterns" value="Expressed in testis and 1 other cell type or tissue"/>
</dbReference>
<protein>
    <recommendedName>
        <fullName evidence="5">Ig-like domain-containing protein</fullName>
    </recommendedName>
</protein>
<dbReference type="InterPro" id="IPR007110">
    <property type="entry name" value="Ig-like_dom"/>
</dbReference>
<dbReference type="GeneTree" id="ENSGT01050000244808"/>
<evidence type="ECO:0000259" key="5">
    <source>
        <dbReference type="PROSITE" id="PS50835"/>
    </source>
</evidence>
<dbReference type="PANTHER" id="PTHR11481:SF127">
    <property type="entry name" value="FC RECEPTOR-LIKE PROTEIN 3"/>
    <property type="match status" value="1"/>
</dbReference>
<reference evidence="6" key="1">
    <citation type="journal article" date="2010" name="Science">
        <title>The genome of the Western clawed frog Xenopus tropicalis.</title>
        <authorList>
            <person name="Hellsten U."/>
            <person name="Harland R.M."/>
            <person name="Gilchrist M.J."/>
            <person name="Hendrix D."/>
            <person name="Jurka J."/>
            <person name="Kapitonov V."/>
            <person name="Ovcharenko I."/>
            <person name="Putnam N.H."/>
            <person name="Shu S."/>
            <person name="Taher L."/>
            <person name="Blitz I.L."/>
            <person name="Blumberg B."/>
            <person name="Dichmann D.S."/>
            <person name="Dubchak I."/>
            <person name="Amaya E."/>
            <person name="Detter J.C."/>
            <person name="Fletcher R."/>
            <person name="Gerhard D.S."/>
            <person name="Goodstein D."/>
            <person name="Graves T."/>
            <person name="Grigoriev I.V."/>
            <person name="Grimwood J."/>
            <person name="Kawashima T."/>
            <person name="Lindquist E."/>
            <person name="Lucas S.M."/>
            <person name="Mead P.E."/>
            <person name="Mitros T."/>
            <person name="Ogino H."/>
            <person name="Ohta Y."/>
            <person name="Poliakov A.V."/>
            <person name="Pollet N."/>
            <person name="Robert J."/>
            <person name="Salamov A."/>
            <person name="Sater A.K."/>
            <person name="Schmutz J."/>
            <person name="Terry A."/>
            <person name="Vize P.D."/>
            <person name="Warren W.C."/>
            <person name="Wells D."/>
            <person name="Wills A."/>
            <person name="Wilson R.K."/>
            <person name="Zimmerman L.B."/>
            <person name="Zorn A.M."/>
            <person name="Grainger R."/>
            <person name="Grammer T."/>
            <person name="Khokha M.K."/>
            <person name="Richardson P.M."/>
            <person name="Rokhsar D.S."/>
        </authorList>
    </citation>
    <scope>NUCLEOTIDE SEQUENCE [LARGE SCALE GENOMIC DNA]</scope>
    <source>
        <strain evidence="6">Nigerian</strain>
    </source>
</reference>
<dbReference type="InterPro" id="IPR003598">
    <property type="entry name" value="Ig_sub2"/>
</dbReference>